<dbReference type="EMBL" id="KZ613968">
    <property type="protein sequence ID" value="PMD30267.1"/>
    <property type="molecule type" value="Genomic_DNA"/>
</dbReference>
<proteinExistence type="predicted"/>
<sequence>MPFRTNLLLFFVLSSANAQIKDGCPKDQVACLDIINSSQCIEQVIIEHQQNVTRENLINCIDIPGVSSSNLPGATKFQDMIDDNGREKKWIGRGDIKIKRCIDGI</sequence>
<dbReference type="Proteomes" id="UP000235786">
    <property type="component" value="Unassembled WGS sequence"/>
</dbReference>
<protein>
    <submittedName>
        <fullName evidence="2">Uncharacterized protein</fullName>
    </submittedName>
</protein>
<name>A0A2J6QVG6_HYAVF</name>
<feature type="signal peptide" evidence="1">
    <location>
        <begin position="1"/>
        <end position="18"/>
    </location>
</feature>
<dbReference type="AlphaFoldDB" id="A0A2J6QVG6"/>
<evidence type="ECO:0000313" key="3">
    <source>
        <dbReference type="Proteomes" id="UP000235786"/>
    </source>
</evidence>
<keyword evidence="3" id="KW-1185">Reference proteome</keyword>
<feature type="chain" id="PRO_5014327126" evidence="1">
    <location>
        <begin position="19"/>
        <end position="105"/>
    </location>
</feature>
<organism evidence="2 3">
    <name type="scientific">Hyaloscypha variabilis (strain UAMH 11265 / GT02V1 / F)</name>
    <name type="common">Meliniomyces variabilis</name>
    <dbReference type="NCBI Taxonomy" id="1149755"/>
    <lineage>
        <taxon>Eukaryota</taxon>
        <taxon>Fungi</taxon>
        <taxon>Dikarya</taxon>
        <taxon>Ascomycota</taxon>
        <taxon>Pezizomycotina</taxon>
        <taxon>Leotiomycetes</taxon>
        <taxon>Helotiales</taxon>
        <taxon>Hyaloscyphaceae</taxon>
        <taxon>Hyaloscypha</taxon>
        <taxon>Hyaloscypha variabilis</taxon>
    </lineage>
</organism>
<keyword evidence="1" id="KW-0732">Signal</keyword>
<evidence type="ECO:0000256" key="1">
    <source>
        <dbReference type="SAM" id="SignalP"/>
    </source>
</evidence>
<evidence type="ECO:0000313" key="2">
    <source>
        <dbReference type="EMBL" id="PMD30267.1"/>
    </source>
</evidence>
<accession>A0A2J6QVG6</accession>
<reference evidence="2 3" key="1">
    <citation type="submission" date="2016-04" db="EMBL/GenBank/DDBJ databases">
        <title>A degradative enzymes factory behind the ericoid mycorrhizal symbiosis.</title>
        <authorList>
            <consortium name="DOE Joint Genome Institute"/>
            <person name="Martino E."/>
            <person name="Morin E."/>
            <person name="Grelet G."/>
            <person name="Kuo A."/>
            <person name="Kohler A."/>
            <person name="Daghino S."/>
            <person name="Barry K."/>
            <person name="Choi C."/>
            <person name="Cichocki N."/>
            <person name="Clum A."/>
            <person name="Copeland A."/>
            <person name="Hainaut M."/>
            <person name="Haridas S."/>
            <person name="Labutti K."/>
            <person name="Lindquist E."/>
            <person name="Lipzen A."/>
            <person name="Khouja H.-R."/>
            <person name="Murat C."/>
            <person name="Ohm R."/>
            <person name="Olson A."/>
            <person name="Spatafora J."/>
            <person name="Veneault-Fourrey C."/>
            <person name="Henrissat B."/>
            <person name="Grigoriev I."/>
            <person name="Martin F."/>
            <person name="Perotto S."/>
        </authorList>
    </citation>
    <scope>NUCLEOTIDE SEQUENCE [LARGE SCALE GENOMIC DNA]</scope>
    <source>
        <strain evidence="2 3">F</strain>
    </source>
</reference>
<gene>
    <name evidence="2" type="ORF">L207DRAFT_538148</name>
</gene>
<dbReference type="OrthoDB" id="4588160at2759"/>